<accession>A0A9P6ZTS2</accession>
<keyword evidence="2" id="KW-1185">Reference proteome</keyword>
<reference evidence="1" key="1">
    <citation type="journal article" date="2020" name="New Phytol.">
        <title>Comparative genomics reveals dynamic genome evolution in host specialist ectomycorrhizal fungi.</title>
        <authorList>
            <person name="Lofgren L.A."/>
            <person name="Nguyen N.H."/>
            <person name="Vilgalys R."/>
            <person name="Ruytinx J."/>
            <person name="Liao H.L."/>
            <person name="Branco S."/>
            <person name="Kuo A."/>
            <person name="LaButti K."/>
            <person name="Lipzen A."/>
            <person name="Andreopoulos W."/>
            <person name="Pangilinan J."/>
            <person name="Riley R."/>
            <person name="Hundley H."/>
            <person name="Na H."/>
            <person name="Barry K."/>
            <person name="Grigoriev I.V."/>
            <person name="Stajich J.E."/>
            <person name="Kennedy P.G."/>
        </authorList>
    </citation>
    <scope>NUCLEOTIDE SEQUENCE</scope>
    <source>
        <strain evidence="1">DOB743</strain>
    </source>
</reference>
<evidence type="ECO:0000313" key="2">
    <source>
        <dbReference type="Proteomes" id="UP000714275"/>
    </source>
</evidence>
<gene>
    <name evidence="1" type="ORF">EV702DRAFT_1110246</name>
</gene>
<organism evidence="1 2">
    <name type="scientific">Suillus placidus</name>
    <dbReference type="NCBI Taxonomy" id="48579"/>
    <lineage>
        <taxon>Eukaryota</taxon>
        <taxon>Fungi</taxon>
        <taxon>Dikarya</taxon>
        <taxon>Basidiomycota</taxon>
        <taxon>Agaricomycotina</taxon>
        <taxon>Agaricomycetes</taxon>
        <taxon>Agaricomycetidae</taxon>
        <taxon>Boletales</taxon>
        <taxon>Suillineae</taxon>
        <taxon>Suillaceae</taxon>
        <taxon>Suillus</taxon>
    </lineage>
</organism>
<protein>
    <submittedName>
        <fullName evidence="1">Uncharacterized protein</fullName>
    </submittedName>
</protein>
<dbReference type="AlphaFoldDB" id="A0A9P6ZTS2"/>
<proteinExistence type="predicted"/>
<dbReference type="Proteomes" id="UP000714275">
    <property type="component" value="Unassembled WGS sequence"/>
</dbReference>
<dbReference type="OrthoDB" id="2018619at2759"/>
<dbReference type="EMBL" id="JABBWD010000027">
    <property type="protein sequence ID" value="KAG1776376.1"/>
    <property type="molecule type" value="Genomic_DNA"/>
</dbReference>
<name>A0A9P6ZTS2_9AGAM</name>
<comment type="caution">
    <text evidence="1">The sequence shown here is derived from an EMBL/GenBank/DDBJ whole genome shotgun (WGS) entry which is preliminary data.</text>
</comment>
<evidence type="ECO:0000313" key="1">
    <source>
        <dbReference type="EMBL" id="KAG1776376.1"/>
    </source>
</evidence>
<sequence length="94" mass="10301">MQGSSWPYDRSSFMSCASSFTATNFASVARGDLHDFGSKDYCTLFGSYTIPDIAEGRSSFLGNNRGPWYYTYGVNFRAYAAYIAGILINAVGFA</sequence>